<feature type="region of interest" description="Disordered" evidence="1">
    <location>
        <begin position="74"/>
        <end position="110"/>
    </location>
</feature>
<proteinExistence type="predicted"/>
<name>A0AAD7TCW1_9TELE</name>
<gene>
    <name evidence="2" type="ORF">AAFF_G00226890</name>
</gene>
<dbReference type="AlphaFoldDB" id="A0AAD7TCW1"/>
<organism evidence="2 3">
    <name type="scientific">Aldrovandia affinis</name>
    <dbReference type="NCBI Taxonomy" id="143900"/>
    <lineage>
        <taxon>Eukaryota</taxon>
        <taxon>Metazoa</taxon>
        <taxon>Chordata</taxon>
        <taxon>Craniata</taxon>
        <taxon>Vertebrata</taxon>
        <taxon>Euteleostomi</taxon>
        <taxon>Actinopterygii</taxon>
        <taxon>Neopterygii</taxon>
        <taxon>Teleostei</taxon>
        <taxon>Notacanthiformes</taxon>
        <taxon>Halosauridae</taxon>
        <taxon>Aldrovandia</taxon>
    </lineage>
</organism>
<reference evidence="2" key="1">
    <citation type="journal article" date="2023" name="Science">
        <title>Genome structures resolve the early diversification of teleost fishes.</title>
        <authorList>
            <person name="Parey E."/>
            <person name="Louis A."/>
            <person name="Montfort J."/>
            <person name="Bouchez O."/>
            <person name="Roques C."/>
            <person name="Iampietro C."/>
            <person name="Lluch J."/>
            <person name="Castinel A."/>
            <person name="Donnadieu C."/>
            <person name="Desvignes T."/>
            <person name="Floi Bucao C."/>
            <person name="Jouanno E."/>
            <person name="Wen M."/>
            <person name="Mejri S."/>
            <person name="Dirks R."/>
            <person name="Jansen H."/>
            <person name="Henkel C."/>
            <person name="Chen W.J."/>
            <person name="Zahm M."/>
            <person name="Cabau C."/>
            <person name="Klopp C."/>
            <person name="Thompson A.W."/>
            <person name="Robinson-Rechavi M."/>
            <person name="Braasch I."/>
            <person name="Lecointre G."/>
            <person name="Bobe J."/>
            <person name="Postlethwait J.H."/>
            <person name="Berthelot C."/>
            <person name="Roest Crollius H."/>
            <person name="Guiguen Y."/>
        </authorList>
    </citation>
    <scope>NUCLEOTIDE SEQUENCE</scope>
    <source>
        <strain evidence="2">NC1722</strain>
    </source>
</reference>
<feature type="compositionally biased region" description="Polar residues" evidence="1">
    <location>
        <begin position="84"/>
        <end position="99"/>
    </location>
</feature>
<protein>
    <submittedName>
        <fullName evidence="2">Uncharacterized protein</fullName>
    </submittedName>
</protein>
<evidence type="ECO:0000313" key="2">
    <source>
        <dbReference type="EMBL" id="KAJ8417846.1"/>
    </source>
</evidence>
<sequence>MSSETGKLTGLRHGLCRSRLVRRRVTELRSLCWHKPKARPWPEPQLHYLRLSATDPLLPESRPGEVRTVALQVRPERSHGRQGVTEQCTSGSARAQTLQERSEQVKPIPD</sequence>
<comment type="caution">
    <text evidence="2">The sequence shown here is derived from an EMBL/GenBank/DDBJ whole genome shotgun (WGS) entry which is preliminary data.</text>
</comment>
<evidence type="ECO:0000256" key="1">
    <source>
        <dbReference type="SAM" id="MobiDB-lite"/>
    </source>
</evidence>
<accession>A0AAD7TCW1</accession>
<dbReference type="EMBL" id="JAINUG010000003">
    <property type="protein sequence ID" value="KAJ8417846.1"/>
    <property type="molecule type" value="Genomic_DNA"/>
</dbReference>
<dbReference type="Proteomes" id="UP001221898">
    <property type="component" value="Unassembled WGS sequence"/>
</dbReference>
<evidence type="ECO:0000313" key="3">
    <source>
        <dbReference type="Proteomes" id="UP001221898"/>
    </source>
</evidence>
<feature type="compositionally biased region" description="Basic and acidic residues" evidence="1">
    <location>
        <begin position="100"/>
        <end position="110"/>
    </location>
</feature>
<keyword evidence="3" id="KW-1185">Reference proteome</keyword>